<feature type="region of interest" description="Disordered" evidence="1">
    <location>
        <begin position="161"/>
        <end position="196"/>
    </location>
</feature>
<protein>
    <submittedName>
        <fullName evidence="2">Uncharacterized protein</fullName>
    </submittedName>
</protein>
<organism evidence="2">
    <name type="scientific">Cacopsylla melanoneura</name>
    <dbReference type="NCBI Taxonomy" id="428564"/>
    <lineage>
        <taxon>Eukaryota</taxon>
        <taxon>Metazoa</taxon>
        <taxon>Ecdysozoa</taxon>
        <taxon>Arthropoda</taxon>
        <taxon>Hexapoda</taxon>
        <taxon>Insecta</taxon>
        <taxon>Pterygota</taxon>
        <taxon>Neoptera</taxon>
        <taxon>Paraneoptera</taxon>
        <taxon>Hemiptera</taxon>
        <taxon>Sternorrhyncha</taxon>
        <taxon>Psylloidea</taxon>
        <taxon>Psyllidae</taxon>
        <taxon>Psyllinae</taxon>
        <taxon>Cacopsylla</taxon>
    </lineage>
</organism>
<feature type="compositionally biased region" description="Low complexity" evidence="1">
    <location>
        <begin position="239"/>
        <end position="254"/>
    </location>
</feature>
<dbReference type="AlphaFoldDB" id="A0A8D8WI24"/>
<dbReference type="EMBL" id="HBUF01192206">
    <property type="protein sequence ID" value="CAG6658744.1"/>
    <property type="molecule type" value="Transcribed_RNA"/>
</dbReference>
<evidence type="ECO:0000313" key="2">
    <source>
        <dbReference type="EMBL" id="CAG6658744.1"/>
    </source>
</evidence>
<feature type="region of interest" description="Disordered" evidence="1">
    <location>
        <begin position="229"/>
        <end position="258"/>
    </location>
</feature>
<reference evidence="2" key="1">
    <citation type="submission" date="2021-05" db="EMBL/GenBank/DDBJ databases">
        <authorList>
            <person name="Alioto T."/>
            <person name="Alioto T."/>
            <person name="Gomez Garrido J."/>
        </authorList>
    </citation>
    <scope>NUCLEOTIDE SEQUENCE</scope>
</reference>
<feature type="compositionally biased region" description="Pro residues" evidence="1">
    <location>
        <begin position="161"/>
        <end position="175"/>
    </location>
</feature>
<feature type="compositionally biased region" description="Pro residues" evidence="1">
    <location>
        <begin position="184"/>
        <end position="196"/>
    </location>
</feature>
<accession>A0A8D8WI24</accession>
<name>A0A8D8WI24_9HEMI</name>
<dbReference type="EMBL" id="HBUF01192207">
    <property type="protein sequence ID" value="CAG6658745.1"/>
    <property type="molecule type" value="Transcribed_RNA"/>
</dbReference>
<proteinExistence type="predicted"/>
<sequence>MINTPRGPQMLPNYPNQQQQQFMMRGGPGGAGPRGWGMVRGGQYPPGAGGPGQGSALIAQLTQPPTGMGPQFQQMNQQNPNMMQQQQMQQQQMTQHHQLVQQVQVTQAVDQMGNVITLQPGEQLPQGVQLSQTTIQVPILTQPFTQAGLGQMISVPPPQLGMPPPQLMQQQPPPGQQLQITTSQPPPQVSLPPPGLHTAPAPPHLQYIQQVIQHPPPTIQHQQILTSQPPPLLTQHSPQQSGTTLSQQQQQQQLDLVPTNIKTPNFALLHV</sequence>
<evidence type="ECO:0000256" key="1">
    <source>
        <dbReference type="SAM" id="MobiDB-lite"/>
    </source>
</evidence>